<dbReference type="GO" id="GO:0006302">
    <property type="term" value="P:double-strand break repair"/>
    <property type="evidence" value="ECO:0007669"/>
    <property type="project" value="TreeGrafter"/>
</dbReference>
<evidence type="ECO:0000256" key="3">
    <source>
        <dbReference type="ARBA" id="ARBA00023242"/>
    </source>
</evidence>
<evidence type="ECO:0000256" key="2">
    <source>
        <dbReference type="ARBA" id="ARBA00022776"/>
    </source>
</evidence>
<accession>A0A6A4RQW7</accession>
<feature type="compositionally biased region" description="Basic and acidic residues" evidence="6">
    <location>
        <begin position="26"/>
        <end position="38"/>
    </location>
</feature>
<name>A0A6A4RQW7_SCOMX</name>
<sequence length="224" mass="24103">MAPASVAVKRSITVRKIAPRKTAAPSEHDKENTPRRPETGGSEQKKHKVSTPGPVPGRRGRSSCSAEGEKTKEKAAMPSPILPSSPPPSCPLLPAAAPGDAVWSQRVRRSYSRLGDKSPNSPDSRDTLFGFEMLQTPEVARRVRPGADAPGPLSCLNSFTSLLDADDCGPAVPEQDPHIPGVVLVKERRRRRKVPQMGTTELDALAAEMNAVFEEAAEFELVVE</sequence>
<dbReference type="AlphaFoldDB" id="A0A6A4RQW7"/>
<evidence type="ECO:0000256" key="6">
    <source>
        <dbReference type="SAM" id="MobiDB-lite"/>
    </source>
</evidence>
<protein>
    <recommendedName>
        <fullName evidence="7">Sororin C-terminal region domain-containing protein</fullName>
    </recommendedName>
</protein>
<comment type="caution">
    <text evidence="8">The sequence shown here is derived from an EMBL/GenBank/DDBJ whole genome shotgun (WGS) entry which is preliminary data.</text>
</comment>
<dbReference type="PANTHER" id="PTHR31092">
    <property type="entry name" value="SORORIN"/>
    <property type="match status" value="1"/>
</dbReference>
<dbReference type="GO" id="GO:0007064">
    <property type="term" value="P:mitotic sister chromatid cohesion"/>
    <property type="evidence" value="ECO:0007669"/>
    <property type="project" value="TreeGrafter"/>
</dbReference>
<evidence type="ECO:0000256" key="4">
    <source>
        <dbReference type="ARBA" id="ARBA00023306"/>
    </source>
</evidence>
<feature type="compositionally biased region" description="Pro residues" evidence="6">
    <location>
        <begin position="80"/>
        <end position="91"/>
    </location>
</feature>
<dbReference type="GO" id="GO:0031536">
    <property type="term" value="P:positive regulation of exit from mitosis"/>
    <property type="evidence" value="ECO:0007669"/>
    <property type="project" value="TreeGrafter"/>
</dbReference>
<evidence type="ECO:0000313" key="8">
    <source>
        <dbReference type="EMBL" id="KAF0024413.1"/>
    </source>
</evidence>
<dbReference type="Proteomes" id="UP000438429">
    <property type="component" value="Unassembled WGS sequence"/>
</dbReference>
<dbReference type="InterPro" id="IPR057337">
    <property type="entry name" value="Sororin_C"/>
</dbReference>
<organism evidence="8 9">
    <name type="scientific">Scophthalmus maximus</name>
    <name type="common">Turbot</name>
    <name type="synonym">Psetta maxima</name>
    <dbReference type="NCBI Taxonomy" id="52904"/>
    <lineage>
        <taxon>Eukaryota</taxon>
        <taxon>Metazoa</taxon>
        <taxon>Chordata</taxon>
        <taxon>Craniata</taxon>
        <taxon>Vertebrata</taxon>
        <taxon>Euteleostomi</taxon>
        <taxon>Actinopterygii</taxon>
        <taxon>Neopterygii</taxon>
        <taxon>Teleostei</taxon>
        <taxon>Neoteleostei</taxon>
        <taxon>Acanthomorphata</taxon>
        <taxon>Carangaria</taxon>
        <taxon>Pleuronectiformes</taxon>
        <taxon>Pleuronectoidei</taxon>
        <taxon>Scophthalmidae</taxon>
        <taxon>Scophthalmus</taxon>
    </lineage>
</organism>
<keyword evidence="4" id="KW-0131">Cell cycle</keyword>
<proteinExistence type="inferred from homology"/>
<dbReference type="GO" id="GO:0007080">
    <property type="term" value="P:mitotic metaphase chromosome alignment"/>
    <property type="evidence" value="ECO:0007669"/>
    <property type="project" value="TreeGrafter"/>
</dbReference>
<evidence type="ECO:0000256" key="1">
    <source>
        <dbReference type="ARBA" id="ARBA00022618"/>
    </source>
</evidence>
<dbReference type="PANTHER" id="PTHR31092:SF2">
    <property type="entry name" value="SORORIN"/>
    <property type="match status" value="1"/>
</dbReference>
<comment type="similarity">
    <text evidence="5">Belongs to the sororin family.</text>
</comment>
<feature type="domain" description="Sororin C-terminal region" evidence="7">
    <location>
        <begin position="201"/>
        <end position="224"/>
    </location>
</feature>
<dbReference type="EMBL" id="VEVO01000021">
    <property type="protein sequence ID" value="KAF0024413.1"/>
    <property type="molecule type" value="Genomic_DNA"/>
</dbReference>
<evidence type="ECO:0000256" key="5">
    <source>
        <dbReference type="ARBA" id="ARBA00093465"/>
    </source>
</evidence>
<reference evidence="8 9" key="1">
    <citation type="submission" date="2019-06" db="EMBL/GenBank/DDBJ databases">
        <title>Draft genomes of female and male turbot (Scophthalmus maximus).</title>
        <authorList>
            <person name="Xu H."/>
            <person name="Xu X.-W."/>
            <person name="Shao C."/>
            <person name="Chen S."/>
        </authorList>
    </citation>
    <scope>NUCLEOTIDE SEQUENCE [LARGE SCALE GENOMIC DNA]</scope>
    <source>
        <strain evidence="8">Ysfricsl-2016a</strain>
        <tissue evidence="8">Blood</tissue>
    </source>
</reference>
<gene>
    <name evidence="8" type="ORF">F2P81_023215</name>
</gene>
<dbReference type="GO" id="GO:0005634">
    <property type="term" value="C:nucleus"/>
    <property type="evidence" value="ECO:0007669"/>
    <property type="project" value="UniProtKB-SubCell"/>
</dbReference>
<feature type="region of interest" description="Disordered" evidence="6">
    <location>
        <begin position="1"/>
        <end position="128"/>
    </location>
</feature>
<dbReference type="Pfam" id="PF25220">
    <property type="entry name" value="Sororin_C"/>
    <property type="match status" value="1"/>
</dbReference>
<dbReference type="InterPro" id="IPR018605">
    <property type="entry name" value="Sororin"/>
</dbReference>
<dbReference type="GO" id="GO:0051301">
    <property type="term" value="P:cell division"/>
    <property type="evidence" value="ECO:0007669"/>
    <property type="project" value="UniProtKB-KW"/>
</dbReference>
<keyword evidence="1" id="KW-0132">Cell division</keyword>
<evidence type="ECO:0000259" key="7">
    <source>
        <dbReference type="Pfam" id="PF25220"/>
    </source>
</evidence>
<evidence type="ECO:0000313" key="9">
    <source>
        <dbReference type="Proteomes" id="UP000438429"/>
    </source>
</evidence>
<keyword evidence="3" id="KW-0539">Nucleus</keyword>
<keyword evidence="2" id="KW-0498">Mitosis</keyword>